<keyword evidence="5" id="KW-1185">Reference proteome</keyword>
<dbReference type="EMBL" id="ML179196">
    <property type="protein sequence ID" value="THU95596.1"/>
    <property type="molecule type" value="Genomic_DNA"/>
</dbReference>
<evidence type="ECO:0000313" key="5">
    <source>
        <dbReference type="Proteomes" id="UP000297245"/>
    </source>
</evidence>
<gene>
    <name evidence="4" type="ORF">K435DRAFT_666098</name>
</gene>
<organism evidence="4 5">
    <name type="scientific">Dendrothele bispora (strain CBS 962.96)</name>
    <dbReference type="NCBI Taxonomy" id="1314807"/>
    <lineage>
        <taxon>Eukaryota</taxon>
        <taxon>Fungi</taxon>
        <taxon>Dikarya</taxon>
        <taxon>Basidiomycota</taxon>
        <taxon>Agaricomycotina</taxon>
        <taxon>Agaricomycetes</taxon>
        <taxon>Agaricomycetidae</taxon>
        <taxon>Agaricales</taxon>
        <taxon>Agaricales incertae sedis</taxon>
        <taxon>Dendrothele</taxon>
    </lineage>
</organism>
<dbReference type="GO" id="GO:0046872">
    <property type="term" value="F:metal ion binding"/>
    <property type="evidence" value="ECO:0007669"/>
    <property type="project" value="UniProtKB-KW"/>
</dbReference>
<protein>
    <recommendedName>
        <fullName evidence="3">DDE Tnp4 domain-containing protein</fullName>
    </recommendedName>
</protein>
<dbReference type="InterPro" id="IPR027806">
    <property type="entry name" value="HARBI1_dom"/>
</dbReference>
<evidence type="ECO:0000313" key="4">
    <source>
        <dbReference type="EMBL" id="THU95596.1"/>
    </source>
</evidence>
<evidence type="ECO:0000259" key="3">
    <source>
        <dbReference type="Pfam" id="PF13359"/>
    </source>
</evidence>
<reference evidence="4 5" key="1">
    <citation type="journal article" date="2019" name="Nat. Ecol. Evol.">
        <title>Megaphylogeny resolves global patterns of mushroom evolution.</title>
        <authorList>
            <person name="Varga T."/>
            <person name="Krizsan K."/>
            <person name="Foldi C."/>
            <person name="Dima B."/>
            <person name="Sanchez-Garcia M."/>
            <person name="Sanchez-Ramirez S."/>
            <person name="Szollosi G.J."/>
            <person name="Szarkandi J.G."/>
            <person name="Papp V."/>
            <person name="Albert L."/>
            <person name="Andreopoulos W."/>
            <person name="Angelini C."/>
            <person name="Antonin V."/>
            <person name="Barry K.W."/>
            <person name="Bougher N.L."/>
            <person name="Buchanan P."/>
            <person name="Buyck B."/>
            <person name="Bense V."/>
            <person name="Catcheside P."/>
            <person name="Chovatia M."/>
            <person name="Cooper J."/>
            <person name="Damon W."/>
            <person name="Desjardin D."/>
            <person name="Finy P."/>
            <person name="Geml J."/>
            <person name="Haridas S."/>
            <person name="Hughes K."/>
            <person name="Justo A."/>
            <person name="Karasinski D."/>
            <person name="Kautmanova I."/>
            <person name="Kiss B."/>
            <person name="Kocsube S."/>
            <person name="Kotiranta H."/>
            <person name="LaButti K.M."/>
            <person name="Lechner B.E."/>
            <person name="Liimatainen K."/>
            <person name="Lipzen A."/>
            <person name="Lukacs Z."/>
            <person name="Mihaltcheva S."/>
            <person name="Morgado L.N."/>
            <person name="Niskanen T."/>
            <person name="Noordeloos M.E."/>
            <person name="Ohm R.A."/>
            <person name="Ortiz-Santana B."/>
            <person name="Ovrebo C."/>
            <person name="Racz N."/>
            <person name="Riley R."/>
            <person name="Savchenko A."/>
            <person name="Shiryaev A."/>
            <person name="Soop K."/>
            <person name="Spirin V."/>
            <person name="Szebenyi C."/>
            <person name="Tomsovsky M."/>
            <person name="Tulloss R.E."/>
            <person name="Uehling J."/>
            <person name="Grigoriev I.V."/>
            <person name="Vagvolgyi C."/>
            <person name="Papp T."/>
            <person name="Martin F.M."/>
            <person name="Miettinen O."/>
            <person name="Hibbett D.S."/>
            <person name="Nagy L.G."/>
        </authorList>
    </citation>
    <scope>NUCLEOTIDE SEQUENCE [LARGE SCALE GENOMIC DNA]</scope>
    <source>
        <strain evidence="4 5">CBS 962.96</strain>
    </source>
</reference>
<name>A0A4S8M0N4_DENBC</name>
<evidence type="ECO:0000256" key="2">
    <source>
        <dbReference type="ARBA" id="ARBA00022723"/>
    </source>
</evidence>
<proteinExistence type="predicted"/>
<dbReference type="OrthoDB" id="2668416at2759"/>
<dbReference type="Pfam" id="PF13359">
    <property type="entry name" value="DDE_Tnp_4"/>
    <property type="match status" value="1"/>
</dbReference>
<feature type="domain" description="DDE Tnp4" evidence="3">
    <location>
        <begin position="2"/>
        <end position="82"/>
    </location>
</feature>
<dbReference type="Proteomes" id="UP000297245">
    <property type="component" value="Unassembled WGS sequence"/>
</dbReference>
<keyword evidence="2" id="KW-0479">Metal-binding</keyword>
<sequence>MSGYPSTPYTVRPFSEPELARASEMDRRRMKRFNVRLSQIRIRVEHAFGQLKGRFPSLRCMGAHLDTKEVYEVIEALIVLHNMCLYYRDEPEQIKDILLVDRDLLRNSDGNEGFDAVYFEGEPSIPAHETEEWLRVEGYRLRNELLDIVCPVNT</sequence>
<dbReference type="AlphaFoldDB" id="A0A4S8M0N4"/>
<accession>A0A4S8M0N4</accession>
<evidence type="ECO:0000256" key="1">
    <source>
        <dbReference type="ARBA" id="ARBA00001968"/>
    </source>
</evidence>
<comment type="cofactor">
    <cofactor evidence="1">
        <name>a divalent metal cation</name>
        <dbReference type="ChEBI" id="CHEBI:60240"/>
    </cofactor>
</comment>